<sequence>MPSICGDTVDMAVAAQSTIAEGISSTDSIGTHSDISGHTTISGRPRMDVACVLDLQQSEHLAQRRRALEEVRQACNLVNANMHHIQFEKLDFGETNVLDTFYNADVAVVDLSIQLQQSALFYHLGVRESFGMKENILLHNDIDTETTIRIKLSCGNYTFVSYRVVECGSCVATNPATTRITGEEVIDPKQHLTLKLKKLFQDVEVQSKAHMKEKFLADLRKARETYSGEELSKALNNMRKRLDDPNVLSGEVVLNVLISFREIQDYDAMVQLVDDLRTIPTHKNYINTPAIRYLYAFALNRRNKEGDRERALKVIQKALEKKENHVPDMLCLCGRIYKDKFVESRHTDEESLKNAIHWYRKGFEVQPNEYAGINLATLLVIAGNEFSKSEELQHIGMVLNNLIGKKGSLSSLKDYWDVATFFEISVLAEDYSKAIQAAECMFKLKPPNWYLKSTIGNISLIDRFRKKNEEAEISPEEQIFTFWMDYFVEATKSEVGDSIRFPLLVLEPTKILMPSYVNVNLGAEEKSVQIWNLCLDNMKNSCKQVHDWLFTANMIRSVSLYKRDERCLFLYVHQNSDDFQMYFPSVQCRQRFYDLILEMTRDQEGMVADLDAYMTDDRMKFEYELDDQNKRIMLGKGTYGIVYAARDLNTQVRIAVKEIRERNLGDVQPLHEEIKLHSQLRHRNIVQYLGSVSEEGYFKIFMEQVPGGSLSALLRSKWGPLKENESTIAYYTKQILEGLKYLHDQKIVHRDIKGDNVLVNTYSGVVKISDFGMSKRLAGLCPSTETFTGTLQYMAPEVIDKGQRGYGAPADIWSLGCTIVEMATGKPPFIELGSPQAAVFKVGYYKIHPEIPSELSERAKNFILRCFEPNPDIRATAAELLEDPFLNEKKKSNRLAAVPDFSRSISVPADRLERLGKSDKSSNNQIVSASPIQTSQSDDSGGLTKSSPLRERSPAHLLSPIRMPTATLSFNSAIGNTPSIETSESDTAGASMTRRSSSGGLLSPEVELGGQSGHKTGEEQEGFYLLKKDSQRRMTLTRVLTQDEAKICEVWMRGIHQAEGQTVLQMNHLILLMRALRDYIAEQNQEVIVTAIRTLKEELDFDSTAINHLNLAIYLFQTAVNEVLRMHSIKPHWMFALDNLVRNAVQAAITVLSPELGANLLGQERMQSSGQGPEEGSTSGVSTVNSVKSQKTGDSLDNKYWKEYQDQMGALKMENLRLLQELIENQKSYQTLLQQVLEEQRGQVNALTRLCENINRRTIRQESGYNSSVSGNTVQQPISLIVSNIPSSTTSCNDQALVEWLQSLQIDEMSIERFLYEQYTLDNILNHVTREDIRRLNLKGGTELRIWQAILKHRESNNQMEKKEQSAFIAGRNNPFGRVERLNKIIASGSAALRETENNVERERSYPGYADVCILNLSQLAPQTLETFRSRQT</sequence>
<keyword evidence="11 15" id="KW-0175">Coiled coil</keyword>
<dbReference type="InterPro" id="IPR025136">
    <property type="entry name" value="MAP3K_TRAF-bd"/>
</dbReference>
<dbReference type="InterPro" id="IPR011990">
    <property type="entry name" value="TPR-like_helical_dom_sf"/>
</dbReference>
<dbReference type="GO" id="GO:0004709">
    <property type="term" value="F:MAP kinase kinase kinase activity"/>
    <property type="evidence" value="ECO:0007669"/>
    <property type="project" value="UniProtKB-EC"/>
</dbReference>
<dbReference type="OrthoDB" id="275301at2759"/>
<evidence type="ECO:0000256" key="14">
    <source>
        <dbReference type="PROSITE-ProRule" id="PRU10141"/>
    </source>
</evidence>
<evidence type="ECO:0000313" key="18">
    <source>
        <dbReference type="EMBL" id="KOX80267.1"/>
    </source>
</evidence>
<keyword evidence="8 18" id="KW-0418">Kinase</keyword>
<keyword evidence="9 14" id="KW-0067">ATP-binding</keyword>
<feature type="region of interest" description="Disordered" evidence="16">
    <location>
        <begin position="1165"/>
        <end position="1193"/>
    </location>
</feature>
<dbReference type="Pfam" id="PF20302">
    <property type="entry name" value="HisK-N-like"/>
    <property type="match status" value="1"/>
</dbReference>
<dbReference type="Pfam" id="PF20309">
    <property type="entry name" value="DRHyd-ASK"/>
    <property type="match status" value="1"/>
</dbReference>
<dbReference type="InterPro" id="IPR008271">
    <property type="entry name" value="Ser/Thr_kinase_AS"/>
</dbReference>
<dbReference type="GO" id="GO:0046872">
    <property type="term" value="F:metal ion binding"/>
    <property type="evidence" value="ECO:0007669"/>
    <property type="project" value="UniProtKB-KW"/>
</dbReference>
<keyword evidence="10" id="KW-0460">Magnesium</keyword>
<comment type="cofactor">
    <cofactor evidence="1">
        <name>Mg(2+)</name>
        <dbReference type="ChEBI" id="CHEBI:18420"/>
    </cofactor>
</comment>
<feature type="coiled-coil region" evidence="15">
    <location>
        <begin position="1219"/>
        <end position="1257"/>
    </location>
</feature>
<accession>A0A0M9AA09</accession>
<proteinExistence type="inferred from homology"/>
<evidence type="ECO:0000256" key="10">
    <source>
        <dbReference type="ARBA" id="ARBA00022842"/>
    </source>
</evidence>
<dbReference type="SUPFAM" id="SSF81901">
    <property type="entry name" value="HCP-like"/>
    <property type="match status" value="1"/>
</dbReference>
<comment type="catalytic activity">
    <reaction evidence="13">
        <text>L-seryl-[protein] + ATP = O-phospho-L-seryl-[protein] + ADP + H(+)</text>
        <dbReference type="Rhea" id="RHEA:17989"/>
        <dbReference type="Rhea" id="RHEA-COMP:9863"/>
        <dbReference type="Rhea" id="RHEA-COMP:11604"/>
        <dbReference type="ChEBI" id="CHEBI:15378"/>
        <dbReference type="ChEBI" id="CHEBI:29999"/>
        <dbReference type="ChEBI" id="CHEBI:30616"/>
        <dbReference type="ChEBI" id="CHEBI:83421"/>
        <dbReference type="ChEBI" id="CHEBI:456216"/>
        <dbReference type="EC" id="2.7.11.25"/>
    </reaction>
</comment>
<dbReference type="Pfam" id="PF00069">
    <property type="entry name" value="Pkinase"/>
    <property type="match status" value="1"/>
</dbReference>
<evidence type="ECO:0000256" key="15">
    <source>
        <dbReference type="SAM" id="Coils"/>
    </source>
</evidence>
<dbReference type="InterPro" id="IPR046872">
    <property type="entry name" value="DRHyd-ASK"/>
</dbReference>
<feature type="binding site" evidence="14">
    <location>
        <position position="657"/>
    </location>
    <ligand>
        <name>ATP</name>
        <dbReference type="ChEBI" id="CHEBI:30616"/>
    </ligand>
</feature>
<keyword evidence="4" id="KW-0723">Serine/threonine-protein kinase</keyword>
<evidence type="ECO:0000256" key="8">
    <source>
        <dbReference type="ARBA" id="ARBA00022777"/>
    </source>
</evidence>
<dbReference type="Pfam" id="PF19039">
    <property type="entry name" value="ASK_PH"/>
    <property type="match status" value="1"/>
</dbReference>
<keyword evidence="19" id="KW-1185">Reference proteome</keyword>
<comment type="similarity">
    <text evidence="2">Belongs to the protein kinase superfamily. STE Ser/Thr protein kinase family. MAP kinase kinase kinase subfamily.</text>
</comment>
<dbReference type="InterPro" id="IPR013761">
    <property type="entry name" value="SAM/pointed_sf"/>
</dbReference>
<dbReference type="FunFam" id="1.10.510.10:FF:000054">
    <property type="entry name" value="Mitogen-activated protein kinase kinase kinase 5"/>
    <property type="match status" value="1"/>
</dbReference>
<dbReference type="PROSITE" id="PS00108">
    <property type="entry name" value="PROTEIN_KINASE_ST"/>
    <property type="match status" value="1"/>
</dbReference>
<feature type="region of interest" description="Disordered" evidence="16">
    <location>
        <begin position="914"/>
        <end position="1019"/>
    </location>
</feature>
<evidence type="ECO:0000256" key="7">
    <source>
        <dbReference type="ARBA" id="ARBA00022741"/>
    </source>
</evidence>
<dbReference type="PANTHER" id="PTHR11584">
    <property type="entry name" value="SERINE/THREONINE PROTEIN KINASE"/>
    <property type="match status" value="1"/>
</dbReference>
<gene>
    <name evidence="18" type="ORF">WN51_08444</name>
</gene>
<feature type="domain" description="Protein kinase" evidence="17">
    <location>
        <begin position="628"/>
        <end position="886"/>
    </location>
</feature>
<evidence type="ECO:0000259" key="17">
    <source>
        <dbReference type="PROSITE" id="PS50011"/>
    </source>
</evidence>
<dbReference type="PROSITE" id="PS50011">
    <property type="entry name" value="PROTEIN_KINASE_DOM"/>
    <property type="match status" value="1"/>
</dbReference>
<dbReference type="GO" id="GO:0005524">
    <property type="term" value="F:ATP binding"/>
    <property type="evidence" value="ECO:0007669"/>
    <property type="project" value="UniProtKB-UniRule"/>
</dbReference>
<dbReference type="SMART" id="SM00220">
    <property type="entry name" value="S_TKc"/>
    <property type="match status" value="1"/>
</dbReference>
<name>A0A0M9AA09_9HYME</name>
<protein>
    <recommendedName>
        <fullName evidence="3">mitogen-activated protein kinase kinase kinase</fullName>
        <ecNumber evidence="3">2.7.11.25</ecNumber>
    </recommendedName>
</protein>
<evidence type="ECO:0000256" key="5">
    <source>
        <dbReference type="ARBA" id="ARBA00022679"/>
    </source>
</evidence>
<dbReference type="FunFam" id="3.30.200.20:FF:000487">
    <property type="entry name" value="Serine/threonine protein kinase, putative"/>
    <property type="match status" value="1"/>
</dbReference>
<evidence type="ECO:0000256" key="4">
    <source>
        <dbReference type="ARBA" id="ARBA00022527"/>
    </source>
</evidence>
<organism evidence="18 19">
    <name type="scientific">Melipona quadrifasciata</name>
    <dbReference type="NCBI Taxonomy" id="166423"/>
    <lineage>
        <taxon>Eukaryota</taxon>
        <taxon>Metazoa</taxon>
        <taxon>Ecdysozoa</taxon>
        <taxon>Arthropoda</taxon>
        <taxon>Hexapoda</taxon>
        <taxon>Insecta</taxon>
        <taxon>Pterygota</taxon>
        <taxon>Neoptera</taxon>
        <taxon>Endopterygota</taxon>
        <taxon>Hymenoptera</taxon>
        <taxon>Apocrita</taxon>
        <taxon>Aculeata</taxon>
        <taxon>Apoidea</taxon>
        <taxon>Anthophila</taxon>
        <taxon>Apidae</taxon>
        <taxon>Melipona</taxon>
    </lineage>
</organism>
<dbReference type="PROSITE" id="PS00107">
    <property type="entry name" value="PROTEIN_KINASE_ATP"/>
    <property type="match status" value="1"/>
</dbReference>
<dbReference type="InterPro" id="IPR000719">
    <property type="entry name" value="Prot_kinase_dom"/>
</dbReference>
<dbReference type="CDD" id="cd06624">
    <property type="entry name" value="STKc_ASK"/>
    <property type="match status" value="1"/>
</dbReference>
<dbReference type="SUPFAM" id="SSF56112">
    <property type="entry name" value="Protein kinase-like (PK-like)"/>
    <property type="match status" value="1"/>
</dbReference>
<keyword evidence="6" id="KW-0479">Metal-binding</keyword>
<keyword evidence="7 14" id="KW-0547">Nucleotide-binding</keyword>
<dbReference type="InterPro" id="IPR011009">
    <property type="entry name" value="Kinase-like_dom_sf"/>
</dbReference>
<dbReference type="Pfam" id="PF13281">
    <property type="entry name" value="MAP3K_TRAF_bd"/>
    <property type="match status" value="1"/>
</dbReference>
<dbReference type="EMBL" id="KQ435706">
    <property type="protein sequence ID" value="KOX80267.1"/>
    <property type="molecule type" value="Genomic_DNA"/>
</dbReference>
<evidence type="ECO:0000256" key="12">
    <source>
        <dbReference type="ARBA" id="ARBA00047559"/>
    </source>
</evidence>
<evidence type="ECO:0000256" key="11">
    <source>
        <dbReference type="ARBA" id="ARBA00023054"/>
    </source>
</evidence>
<comment type="catalytic activity">
    <reaction evidence="12">
        <text>L-threonyl-[protein] + ATP = O-phospho-L-threonyl-[protein] + ADP + H(+)</text>
        <dbReference type="Rhea" id="RHEA:46608"/>
        <dbReference type="Rhea" id="RHEA-COMP:11060"/>
        <dbReference type="Rhea" id="RHEA-COMP:11605"/>
        <dbReference type="ChEBI" id="CHEBI:15378"/>
        <dbReference type="ChEBI" id="CHEBI:30013"/>
        <dbReference type="ChEBI" id="CHEBI:30616"/>
        <dbReference type="ChEBI" id="CHEBI:61977"/>
        <dbReference type="ChEBI" id="CHEBI:456216"/>
        <dbReference type="EC" id="2.7.11.25"/>
    </reaction>
</comment>
<dbReference type="SUPFAM" id="SSF47769">
    <property type="entry name" value="SAM/Pointed domain"/>
    <property type="match status" value="1"/>
</dbReference>
<evidence type="ECO:0000256" key="6">
    <source>
        <dbReference type="ARBA" id="ARBA00022723"/>
    </source>
</evidence>
<dbReference type="PANTHER" id="PTHR11584:SF394">
    <property type="entry name" value="APOPTOTIC SIGNAL-REGULATING KINASE 1, ISOFORM C"/>
    <property type="match status" value="1"/>
</dbReference>
<dbReference type="Gene3D" id="3.30.200.20">
    <property type="entry name" value="Phosphorylase Kinase, domain 1"/>
    <property type="match status" value="1"/>
</dbReference>
<dbReference type="Gene3D" id="1.25.40.10">
    <property type="entry name" value="Tetratricopeptide repeat domain"/>
    <property type="match status" value="1"/>
</dbReference>
<feature type="compositionally biased region" description="Low complexity" evidence="16">
    <location>
        <begin position="1176"/>
        <end position="1189"/>
    </location>
</feature>
<dbReference type="Gene3D" id="1.10.510.10">
    <property type="entry name" value="Transferase(Phosphotransferase) domain 1"/>
    <property type="match status" value="1"/>
</dbReference>
<dbReference type="InterPro" id="IPR046873">
    <property type="entry name" value="HisK-N-like"/>
</dbReference>
<reference evidence="18 19" key="1">
    <citation type="submission" date="2015-07" db="EMBL/GenBank/DDBJ databases">
        <title>The genome of Melipona quadrifasciata.</title>
        <authorList>
            <person name="Pan H."/>
            <person name="Kapheim K."/>
        </authorList>
    </citation>
    <scope>NUCLEOTIDE SEQUENCE [LARGE SCALE GENOMIC DNA]</scope>
    <source>
        <strain evidence="18">0111107301</strain>
        <tissue evidence="18">Whole body</tissue>
    </source>
</reference>
<evidence type="ECO:0000256" key="9">
    <source>
        <dbReference type="ARBA" id="ARBA00022840"/>
    </source>
</evidence>
<dbReference type="STRING" id="166423.A0A0M9AA09"/>
<feature type="compositionally biased region" description="Polar residues" evidence="16">
    <location>
        <begin position="921"/>
        <end position="947"/>
    </location>
</feature>
<dbReference type="Gene3D" id="1.10.150.50">
    <property type="entry name" value="Transcription Factor, Ets-1"/>
    <property type="match status" value="1"/>
</dbReference>
<evidence type="ECO:0000256" key="1">
    <source>
        <dbReference type="ARBA" id="ARBA00001946"/>
    </source>
</evidence>
<evidence type="ECO:0000256" key="2">
    <source>
        <dbReference type="ARBA" id="ARBA00006529"/>
    </source>
</evidence>
<evidence type="ECO:0000256" key="3">
    <source>
        <dbReference type="ARBA" id="ARBA00012406"/>
    </source>
</evidence>
<dbReference type="Proteomes" id="UP000053105">
    <property type="component" value="Unassembled WGS sequence"/>
</dbReference>
<dbReference type="InterPro" id="IPR017441">
    <property type="entry name" value="Protein_kinase_ATP_BS"/>
</dbReference>
<evidence type="ECO:0000313" key="19">
    <source>
        <dbReference type="Proteomes" id="UP000053105"/>
    </source>
</evidence>
<feature type="compositionally biased region" description="Polar residues" evidence="16">
    <location>
        <begin position="966"/>
        <end position="1000"/>
    </location>
</feature>
<dbReference type="InterPro" id="IPR043969">
    <property type="entry name" value="MAP3K_PH"/>
</dbReference>
<evidence type="ECO:0000256" key="16">
    <source>
        <dbReference type="SAM" id="MobiDB-lite"/>
    </source>
</evidence>
<dbReference type="EC" id="2.7.11.25" evidence="3"/>
<keyword evidence="5" id="KW-0808">Transferase</keyword>
<evidence type="ECO:0000256" key="13">
    <source>
        <dbReference type="ARBA" id="ARBA00048329"/>
    </source>
</evidence>